<evidence type="ECO:0000313" key="2">
    <source>
        <dbReference type="Proteomes" id="UP001148662"/>
    </source>
</evidence>
<protein>
    <submittedName>
        <fullName evidence="1">Uncharacterized protein</fullName>
    </submittedName>
</protein>
<keyword evidence="2" id="KW-1185">Reference proteome</keyword>
<dbReference type="EMBL" id="JANHOG010002748">
    <property type="protein sequence ID" value="KAJ3520354.1"/>
    <property type="molecule type" value="Genomic_DNA"/>
</dbReference>
<name>A0ACC1RMV9_9APHY</name>
<evidence type="ECO:0000313" key="1">
    <source>
        <dbReference type="EMBL" id="KAJ3520354.1"/>
    </source>
</evidence>
<proteinExistence type="predicted"/>
<organism evidence="1 2">
    <name type="scientific">Phlebia brevispora</name>
    <dbReference type="NCBI Taxonomy" id="194682"/>
    <lineage>
        <taxon>Eukaryota</taxon>
        <taxon>Fungi</taxon>
        <taxon>Dikarya</taxon>
        <taxon>Basidiomycota</taxon>
        <taxon>Agaricomycotina</taxon>
        <taxon>Agaricomycetes</taxon>
        <taxon>Polyporales</taxon>
        <taxon>Meruliaceae</taxon>
        <taxon>Phlebia</taxon>
    </lineage>
</organism>
<reference evidence="1" key="1">
    <citation type="submission" date="2022-07" db="EMBL/GenBank/DDBJ databases">
        <title>Genome Sequence of Phlebia brevispora.</title>
        <authorList>
            <person name="Buettner E."/>
        </authorList>
    </citation>
    <scope>NUCLEOTIDE SEQUENCE</scope>
    <source>
        <strain evidence="1">MPL23</strain>
    </source>
</reference>
<dbReference type="Proteomes" id="UP001148662">
    <property type="component" value="Unassembled WGS sequence"/>
</dbReference>
<comment type="caution">
    <text evidence="1">The sequence shown here is derived from an EMBL/GenBank/DDBJ whole genome shotgun (WGS) entry which is preliminary data.</text>
</comment>
<accession>A0ACC1RMV9</accession>
<gene>
    <name evidence="1" type="ORF">NM688_g9173</name>
</gene>
<sequence length="66" mass="7544">MRQLGEATPDVMHPFFMKTSGFSLEDSLPQYVHEYATMPAEEIMKALLKLYSKQLSVDEITGPEHQ</sequence>